<organism evidence="1 2">
    <name type="scientific">Trichinella murrelli</name>
    <dbReference type="NCBI Taxonomy" id="144512"/>
    <lineage>
        <taxon>Eukaryota</taxon>
        <taxon>Metazoa</taxon>
        <taxon>Ecdysozoa</taxon>
        <taxon>Nematoda</taxon>
        <taxon>Enoplea</taxon>
        <taxon>Dorylaimia</taxon>
        <taxon>Trichinellida</taxon>
        <taxon>Trichinellidae</taxon>
        <taxon>Trichinella</taxon>
    </lineage>
</organism>
<dbReference type="Proteomes" id="UP000055048">
    <property type="component" value="Unassembled WGS sequence"/>
</dbReference>
<name>A0A0V0T724_9BILA</name>
<protein>
    <submittedName>
        <fullName evidence="1">Uncharacterized protein</fullName>
    </submittedName>
</protein>
<accession>A0A0V0T724</accession>
<keyword evidence="2" id="KW-1185">Reference proteome</keyword>
<dbReference type="AlphaFoldDB" id="A0A0V0T724"/>
<gene>
    <name evidence="1" type="ORF">T05_5429</name>
</gene>
<evidence type="ECO:0000313" key="1">
    <source>
        <dbReference type="EMBL" id="KRX34861.1"/>
    </source>
</evidence>
<comment type="caution">
    <text evidence="1">The sequence shown here is derived from an EMBL/GenBank/DDBJ whole genome shotgun (WGS) entry which is preliminary data.</text>
</comment>
<sequence>MGFQHLCEFCQSSGDRYSPRGTVSVAMLLCYCLAGSGRLHPMIDIRSAVTPFNYTFSALTRTLETVCGVDVCHCYGISAVTQNLLECADDYKAATMVERGGRWYNGAEWVVGGVGWMKEKAGRIQRVLVTASATWENGICCCSINGAMRNEDAKARCYIQSSISNLPLTRTLETVCGVDVCHCYGISAVTQNLLECADDYKAATMVERGGRWYNGAEWVVGGVGWMKDTFSALTRTLETVCGVDVCHCYGISAVTQNLLECADDYKAATMVERGGRWYNGAEWVVGGVGWMKEKAGRIQRVLVTASATWENGICV</sequence>
<proteinExistence type="predicted"/>
<dbReference type="EMBL" id="JYDJ01000505">
    <property type="protein sequence ID" value="KRX34861.1"/>
    <property type="molecule type" value="Genomic_DNA"/>
</dbReference>
<evidence type="ECO:0000313" key="2">
    <source>
        <dbReference type="Proteomes" id="UP000055048"/>
    </source>
</evidence>
<reference evidence="1 2" key="1">
    <citation type="submission" date="2015-01" db="EMBL/GenBank/DDBJ databases">
        <title>Evolution of Trichinella species and genotypes.</title>
        <authorList>
            <person name="Korhonen P.K."/>
            <person name="Edoardo P."/>
            <person name="Giuseppe L.R."/>
            <person name="Gasser R.B."/>
        </authorList>
    </citation>
    <scope>NUCLEOTIDE SEQUENCE [LARGE SCALE GENOMIC DNA]</scope>
    <source>
        <strain evidence="1">ISS417</strain>
    </source>
</reference>